<evidence type="ECO:0000256" key="4">
    <source>
        <dbReference type="ARBA" id="ARBA00023015"/>
    </source>
</evidence>
<dbReference type="EMBL" id="LR006820">
    <property type="protein sequence ID" value="SVE76439.1"/>
    <property type="molecule type" value="mRNA"/>
</dbReference>
<feature type="domain" description="SURP motif" evidence="9">
    <location>
        <begin position="322"/>
        <end position="362"/>
    </location>
</feature>
<dbReference type="PANTHER" id="PTHR13161">
    <property type="entry name" value="SPLICING FACTOR SUPPRESSOR OF WHITE APRICOT"/>
    <property type="match status" value="1"/>
</dbReference>
<feature type="compositionally biased region" description="Low complexity" evidence="8">
    <location>
        <begin position="502"/>
        <end position="512"/>
    </location>
</feature>
<evidence type="ECO:0000256" key="1">
    <source>
        <dbReference type="ARBA" id="ARBA00022664"/>
    </source>
</evidence>
<dbReference type="PANTHER" id="PTHR13161:SF15">
    <property type="entry name" value="SPLICING FACTOR, SUPPRESSOR OF WHITE-APRICOT HOMOLOG"/>
    <property type="match status" value="1"/>
</dbReference>
<dbReference type="Pfam" id="PF01805">
    <property type="entry name" value="Surp"/>
    <property type="match status" value="2"/>
</dbReference>
<dbReference type="Gene3D" id="1.10.10.790">
    <property type="entry name" value="Surp module"/>
    <property type="match status" value="2"/>
</dbReference>
<protein>
    <submittedName>
        <fullName evidence="10">EOG090X07RL</fullName>
    </submittedName>
</protein>
<evidence type="ECO:0000256" key="7">
    <source>
        <dbReference type="SAM" id="Coils"/>
    </source>
</evidence>
<dbReference type="InterPro" id="IPR019147">
    <property type="entry name" value="SWAP_N_domain"/>
</dbReference>
<keyword evidence="1" id="KW-0507">mRNA processing</keyword>
<dbReference type="InterPro" id="IPR035967">
    <property type="entry name" value="SWAP/Surp_sf"/>
</dbReference>
<dbReference type="GO" id="GO:0003723">
    <property type="term" value="F:RNA binding"/>
    <property type="evidence" value="ECO:0007669"/>
    <property type="project" value="UniProtKB-KW"/>
</dbReference>
<keyword evidence="3" id="KW-0694">RNA-binding</keyword>
<keyword evidence="6" id="KW-0508">mRNA splicing</keyword>
<dbReference type="InterPro" id="IPR040397">
    <property type="entry name" value="SWAP"/>
</dbReference>
<feature type="compositionally biased region" description="Basic residues" evidence="8">
    <location>
        <begin position="534"/>
        <end position="597"/>
    </location>
</feature>
<dbReference type="SMART" id="SM00648">
    <property type="entry name" value="SWAP"/>
    <property type="match status" value="2"/>
</dbReference>
<keyword evidence="4" id="KW-0805">Transcription regulation</keyword>
<evidence type="ECO:0000256" key="6">
    <source>
        <dbReference type="ARBA" id="ARBA00023187"/>
    </source>
</evidence>
<organism evidence="10">
    <name type="scientific">Daphnia longispina</name>
    <dbReference type="NCBI Taxonomy" id="42846"/>
    <lineage>
        <taxon>Eukaryota</taxon>
        <taxon>Metazoa</taxon>
        <taxon>Ecdysozoa</taxon>
        <taxon>Arthropoda</taxon>
        <taxon>Crustacea</taxon>
        <taxon>Branchiopoda</taxon>
        <taxon>Diplostraca</taxon>
        <taxon>Cladocera</taxon>
        <taxon>Anomopoda</taxon>
        <taxon>Daphniidae</taxon>
        <taxon>Daphnia</taxon>
    </lineage>
</organism>
<feature type="region of interest" description="Disordered" evidence="8">
    <location>
        <begin position="379"/>
        <end position="405"/>
    </location>
</feature>
<evidence type="ECO:0000256" key="3">
    <source>
        <dbReference type="ARBA" id="ARBA00022884"/>
    </source>
</evidence>
<feature type="compositionally biased region" description="Basic and acidic residues" evidence="8">
    <location>
        <begin position="389"/>
        <end position="405"/>
    </location>
</feature>
<evidence type="ECO:0000256" key="5">
    <source>
        <dbReference type="ARBA" id="ARBA00023163"/>
    </source>
</evidence>
<keyword evidence="2" id="KW-0677">Repeat</keyword>
<reference evidence="10" key="1">
    <citation type="submission" date="2018-08" db="EMBL/GenBank/DDBJ databases">
        <authorList>
            <person name="Cornetti L."/>
        </authorList>
    </citation>
    <scope>NUCLEOTIDE SEQUENCE</scope>
    <source>
        <strain evidence="10">FI-G-95-1_INB4-1</strain>
    </source>
</reference>
<keyword evidence="7" id="KW-0175">Coiled coil</keyword>
<feature type="compositionally biased region" description="Basic residues" evidence="8">
    <location>
        <begin position="516"/>
        <end position="526"/>
    </location>
</feature>
<gene>
    <name evidence="10" type="primary">EOG090X07RL</name>
</gene>
<dbReference type="PROSITE" id="PS50128">
    <property type="entry name" value="SURP"/>
    <property type="match status" value="2"/>
</dbReference>
<feature type="region of interest" description="Disordered" evidence="8">
    <location>
        <begin position="459"/>
        <end position="629"/>
    </location>
</feature>
<dbReference type="FunFam" id="1.10.10.790:FF:000036">
    <property type="match status" value="1"/>
</dbReference>
<dbReference type="GO" id="GO:0000395">
    <property type="term" value="P:mRNA 5'-splice site recognition"/>
    <property type="evidence" value="ECO:0007669"/>
    <property type="project" value="TreeGrafter"/>
</dbReference>
<dbReference type="Pfam" id="PF09750">
    <property type="entry name" value="DRY_EERY"/>
    <property type="match status" value="1"/>
</dbReference>
<dbReference type="SUPFAM" id="SSF109905">
    <property type="entry name" value="Surp module (SWAP domain)"/>
    <property type="match status" value="2"/>
</dbReference>
<dbReference type="InterPro" id="IPR000061">
    <property type="entry name" value="Surp"/>
</dbReference>
<sequence>MAVPRRGVLRHKQLAETEAKDKFEDLLVFGYACKLFRDDERAAEIDQGKLLIPWMGDDTIKIDRYDARGTLFDLKPHEAPQGGYDRTEGLTSEEKRIEKLCDEERYFALYKDEAEEAVIKEEEIKRLNQDLSEVTSEEVSYHQVPFSYTSSSEVCGQNMKETPLQSALGELGDAVYVPPPILDVPPDIIVPPTQKLARIIEKTANFISSQGTQMEIIVKAKQANNPMFQFLHFDTALHPFYRHVLAAIRNGNYVIPTEDPTENEDKGESTKSNGHANESDSEGDNYLHPLLQSKTSEQAISPTVESTDDVQSLQPCPDVRLLIDKTASYMSRFGRHLESVVQSKGDLRFVFLSPEHAFHDYYTQKLSLYTDMHRELEAKQSETSSQLVENKRETRGESPAERSVVDPELMKTERRKKAALFLDQIRRDRVVGTVVLPCELLQRLQRDVFFISQGKESIEETESAEIGSTSSSAKKSKSGSPDDVDVEIIGAISGETRERSRSLSTSRSMSRSPSERRRRVRRRSRTRSPQSSRARYRSVSRTRRSRSRSRNRPIHRSPSPRRQHKKHRSRDRHRKEKKKRRSRERLRKSKRRHRSRSRSGSDRFSRSRSRSPLNKSRSPSRESRVSPITSAVRKLAAEAAASKSCSETSSPLPSQLMTIQPAFAKIAEGIRAKVIAMIEGDKK</sequence>
<feature type="domain" description="SURP motif" evidence="9">
    <location>
        <begin position="199"/>
        <end position="241"/>
    </location>
</feature>
<name>A0A4Y7M9N7_9CRUS</name>
<evidence type="ECO:0000256" key="8">
    <source>
        <dbReference type="SAM" id="MobiDB-lite"/>
    </source>
</evidence>
<evidence type="ECO:0000313" key="10">
    <source>
        <dbReference type="EMBL" id="SVE76439.1"/>
    </source>
</evidence>
<keyword evidence="5" id="KW-0804">Transcription</keyword>
<dbReference type="SMART" id="SM01141">
    <property type="entry name" value="DRY_EERY"/>
    <property type="match status" value="1"/>
</dbReference>
<feature type="region of interest" description="Disordered" evidence="8">
    <location>
        <begin position="255"/>
        <end position="287"/>
    </location>
</feature>
<proteinExistence type="evidence at transcript level"/>
<evidence type="ECO:0000259" key="9">
    <source>
        <dbReference type="PROSITE" id="PS50128"/>
    </source>
</evidence>
<dbReference type="AlphaFoldDB" id="A0A4Y7M9N7"/>
<feature type="coiled-coil region" evidence="7">
    <location>
        <begin position="110"/>
        <end position="137"/>
    </location>
</feature>
<accession>A0A4Y7M9N7</accession>
<evidence type="ECO:0000256" key="2">
    <source>
        <dbReference type="ARBA" id="ARBA00022737"/>
    </source>
</evidence>